<dbReference type="Pfam" id="PF01244">
    <property type="entry name" value="Peptidase_M19"/>
    <property type="match status" value="1"/>
</dbReference>
<protein>
    <submittedName>
        <fullName evidence="1">Peptidase, M19 family protein</fullName>
    </submittedName>
</protein>
<dbReference type="STRING" id="89187.ISM_05425"/>
<dbReference type="RefSeq" id="WP_009813109.1">
    <property type="nucleotide sequence ID" value="NZ_CH724156.1"/>
</dbReference>
<dbReference type="PANTHER" id="PTHR10443:SF12">
    <property type="entry name" value="DIPEPTIDASE"/>
    <property type="match status" value="1"/>
</dbReference>
<accession>A3SK27</accession>
<dbReference type="Proteomes" id="UP000005954">
    <property type="component" value="Unassembled WGS sequence"/>
</dbReference>
<dbReference type="InterPro" id="IPR008257">
    <property type="entry name" value="Pept_M19"/>
</dbReference>
<sequence length="324" mass="36108">MTKNTLHDDLIVFDGLIISNWGGDVFDAMRKGGLTAANCTCSVWENFRDTMLNIGAWNRMLAAHSDQITKAVTVADIRRAKAENKTAIVLGFQNTSAFEDRAEFVELFKQQGVGIVQMTYNTQNLVGSGCYESTDSGLSDFGHDIVAEMNRVGMLCDLSHVGPKTSEDVIRASKRPVAYSHCLPHGLKAHPRNKTDDQLRFIADHDGFVGVTMFPPFLPRGNDSTVDDYVTAIDYVVNLVGEDRVGFGTDFTMGYDKPFFEYLNHDKGTGRQLTEIWDVEFPDGLESIADFPNLTAAMDRAGWSEGKIRKIMGENWLSLLDRVW</sequence>
<gene>
    <name evidence="1" type="ORF">ISM_05425</name>
</gene>
<keyword evidence="2" id="KW-1185">Reference proteome</keyword>
<dbReference type="eggNOG" id="COG2355">
    <property type="taxonomic scope" value="Bacteria"/>
</dbReference>
<dbReference type="Gene3D" id="3.20.20.140">
    <property type="entry name" value="Metal-dependent hydrolases"/>
    <property type="match status" value="1"/>
</dbReference>
<dbReference type="MEROPS" id="M19.950"/>
<dbReference type="EMBL" id="AALY01000001">
    <property type="protein sequence ID" value="EAP77708.1"/>
    <property type="molecule type" value="Genomic_DNA"/>
</dbReference>
<dbReference type="HOGENOM" id="CLU_031404_2_0_5"/>
<reference evidence="1 2" key="1">
    <citation type="submission" date="2005-12" db="EMBL/GenBank/DDBJ databases">
        <authorList>
            <person name="Moran M.A."/>
            <person name="Ferriera S."/>
            <person name="Johnson J."/>
            <person name="Kravitz S."/>
            <person name="Halpern A."/>
            <person name="Remington K."/>
            <person name="Beeson K."/>
            <person name="Tran B."/>
            <person name="Rogers Y.-H."/>
            <person name="Friedman R."/>
            <person name="Venter J.C."/>
        </authorList>
    </citation>
    <scope>NUCLEOTIDE SEQUENCE [LARGE SCALE GENOMIC DNA]</scope>
    <source>
        <strain evidence="2">ATCC BAA-591 / DSM 15170 / ISM</strain>
    </source>
</reference>
<dbReference type="SUPFAM" id="SSF51556">
    <property type="entry name" value="Metallo-dependent hydrolases"/>
    <property type="match status" value="1"/>
</dbReference>
<proteinExistence type="predicted"/>
<dbReference type="OrthoDB" id="9804920at2"/>
<dbReference type="InterPro" id="IPR032466">
    <property type="entry name" value="Metal_Hydrolase"/>
</dbReference>
<dbReference type="GO" id="GO:0070573">
    <property type="term" value="F:metallodipeptidase activity"/>
    <property type="evidence" value="ECO:0007669"/>
    <property type="project" value="InterPro"/>
</dbReference>
<dbReference type="PANTHER" id="PTHR10443">
    <property type="entry name" value="MICROSOMAL DIPEPTIDASE"/>
    <property type="match status" value="1"/>
</dbReference>
<dbReference type="AlphaFoldDB" id="A3SK27"/>
<evidence type="ECO:0000313" key="1">
    <source>
        <dbReference type="EMBL" id="EAP77708.1"/>
    </source>
</evidence>
<evidence type="ECO:0000313" key="2">
    <source>
        <dbReference type="Proteomes" id="UP000005954"/>
    </source>
</evidence>
<dbReference type="PROSITE" id="PS51365">
    <property type="entry name" value="RENAL_DIPEPTIDASE_2"/>
    <property type="match status" value="1"/>
</dbReference>
<name>A3SK27_ROSNI</name>
<organism evidence="1 2">
    <name type="scientific">Roseovarius nubinhibens (strain ATCC BAA-591 / DSM 15170 / ISM)</name>
    <dbReference type="NCBI Taxonomy" id="89187"/>
    <lineage>
        <taxon>Bacteria</taxon>
        <taxon>Pseudomonadati</taxon>
        <taxon>Pseudomonadota</taxon>
        <taxon>Alphaproteobacteria</taxon>
        <taxon>Rhodobacterales</taxon>
        <taxon>Roseobacteraceae</taxon>
        <taxon>Roseovarius</taxon>
    </lineage>
</organism>
<dbReference type="GO" id="GO:0006508">
    <property type="term" value="P:proteolysis"/>
    <property type="evidence" value="ECO:0007669"/>
    <property type="project" value="InterPro"/>
</dbReference>
<comment type="caution">
    <text evidence="1">The sequence shown here is derived from an EMBL/GenBank/DDBJ whole genome shotgun (WGS) entry which is preliminary data.</text>
</comment>